<dbReference type="SUPFAM" id="SSF51322">
    <property type="entry name" value="Cyanovirin-N"/>
    <property type="match status" value="1"/>
</dbReference>
<feature type="chain" id="PRO_5028095076" description="Cyanovirin-N domain-containing protein" evidence="1">
    <location>
        <begin position="16"/>
        <end position="154"/>
    </location>
</feature>
<feature type="signal peptide" evidence="1">
    <location>
        <begin position="1"/>
        <end position="15"/>
    </location>
</feature>
<organism evidence="2 3">
    <name type="scientific">Pyricularia grisea</name>
    <name type="common">Crabgrass-specific blast fungus</name>
    <name type="synonym">Magnaporthe grisea</name>
    <dbReference type="NCBI Taxonomy" id="148305"/>
    <lineage>
        <taxon>Eukaryota</taxon>
        <taxon>Fungi</taxon>
        <taxon>Dikarya</taxon>
        <taxon>Ascomycota</taxon>
        <taxon>Pezizomycotina</taxon>
        <taxon>Sordariomycetes</taxon>
        <taxon>Sordariomycetidae</taxon>
        <taxon>Magnaporthales</taxon>
        <taxon>Pyriculariaceae</taxon>
        <taxon>Pyricularia</taxon>
    </lineage>
</organism>
<accession>A0A6P8B5D9</accession>
<reference evidence="2 3" key="1">
    <citation type="journal article" date="2019" name="Mol. Biol. Evol.">
        <title>Blast fungal genomes show frequent chromosomal changes, gene gains and losses, and effector gene turnover.</title>
        <authorList>
            <person name="Gomez Luciano L.B."/>
            <person name="Jason Tsai I."/>
            <person name="Chuma I."/>
            <person name="Tosa Y."/>
            <person name="Chen Y.H."/>
            <person name="Li J.Y."/>
            <person name="Li M.Y."/>
            <person name="Jade Lu M.Y."/>
            <person name="Nakayashiki H."/>
            <person name="Li W.H."/>
        </authorList>
    </citation>
    <scope>NUCLEOTIDE SEQUENCE [LARGE SCALE GENOMIC DNA]</scope>
    <source>
        <strain evidence="2 3">NI907</strain>
    </source>
</reference>
<reference evidence="3" key="3">
    <citation type="submission" date="2025-08" db="UniProtKB">
        <authorList>
            <consortium name="RefSeq"/>
        </authorList>
    </citation>
    <scope>IDENTIFICATION</scope>
    <source>
        <strain evidence="3">NI907</strain>
    </source>
</reference>
<reference evidence="3" key="2">
    <citation type="submission" date="2019-10" db="EMBL/GenBank/DDBJ databases">
        <authorList>
            <consortium name="NCBI Genome Project"/>
        </authorList>
    </citation>
    <scope>NUCLEOTIDE SEQUENCE</scope>
    <source>
        <strain evidence="3">NI907</strain>
    </source>
</reference>
<dbReference type="AlphaFoldDB" id="A0A6P8B5D9"/>
<dbReference type="Proteomes" id="UP000515153">
    <property type="component" value="Chromosome I"/>
</dbReference>
<keyword evidence="1" id="KW-0732">Signal</keyword>
<sequence>MLASILIAAAISVAAAPQLAIRDQVDVTAACTSFQVYAGCQLIAACSSTGKKGDGGQIKDTTLPLSRCLAVNSTSLGFEWREKSVPLEASGSCVPCESSCKVNSDSGELACSCFDQARPEMGTRQATIGLNGHVFSKDGVLGCLDVTGSPYSAP</sequence>
<gene>
    <name evidence="3" type="ORF">PgNI_05355</name>
</gene>
<dbReference type="GeneID" id="41960297"/>
<keyword evidence="2" id="KW-1185">Reference proteome</keyword>
<evidence type="ECO:0008006" key="4">
    <source>
        <dbReference type="Google" id="ProtNLM"/>
    </source>
</evidence>
<dbReference type="RefSeq" id="XP_030982446.1">
    <property type="nucleotide sequence ID" value="XM_031125388.1"/>
</dbReference>
<evidence type="ECO:0000256" key="1">
    <source>
        <dbReference type="SAM" id="SignalP"/>
    </source>
</evidence>
<dbReference type="KEGG" id="pgri:PgNI_05355"/>
<proteinExistence type="predicted"/>
<dbReference type="Gene3D" id="2.30.60.10">
    <property type="entry name" value="Cyanovirin-N"/>
    <property type="match status" value="1"/>
</dbReference>
<evidence type="ECO:0000313" key="3">
    <source>
        <dbReference type="RefSeq" id="XP_030982446.1"/>
    </source>
</evidence>
<protein>
    <recommendedName>
        <fullName evidence="4">Cyanovirin-N domain-containing protein</fullName>
    </recommendedName>
</protein>
<dbReference type="OrthoDB" id="5198173at2759"/>
<name>A0A6P8B5D9_PYRGI</name>
<dbReference type="InterPro" id="IPR036673">
    <property type="entry name" value="Cyanovirin-N_sf"/>
</dbReference>
<evidence type="ECO:0000313" key="2">
    <source>
        <dbReference type="Proteomes" id="UP000515153"/>
    </source>
</evidence>